<evidence type="ECO:0000313" key="2">
    <source>
        <dbReference type="EMBL" id="MBH5396624.1"/>
    </source>
</evidence>
<keyword evidence="3" id="KW-1185">Reference proteome</keyword>
<dbReference type="Proteomes" id="UP000807370">
    <property type="component" value="Unassembled WGS sequence"/>
</dbReference>
<dbReference type="RefSeq" id="WP_141381990.1">
    <property type="nucleotide sequence ID" value="NZ_JACCHP010000001.1"/>
</dbReference>
<sequence length="167" mass="18791">MKLERSKEWWMARARREGDAVIGAGLLAFDPVSEERPTATGQTTVVEETRIAFGKFVNLMRRRRGFSMERLAEVADLDASELLVIEDDVHYVPEPRTVFKLAQTFEVSQRRLMQLAGLAAANDTGLRQEAVRFAARSEAVQKLTPEENSALEAFVAVLSEQDPKRVK</sequence>
<comment type="caution">
    <text evidence="2">The sequence shown here is derived from an EMBL/GenBank/DDBJ whole genome shotgun (WGS) entry which is preliminary data.</text>
</comment>
<proteinExistence type="predicted"/>
<dbReference type="SUPFAM" id="SSF47413">
    <property type="entry name" value="lambda repressor-like DNA-binding domains"/>
    <property type="match status" value="1"/>
</dbReference>
<dbReference type="InterPro" id="IPR001387">
    <property type="entry name" value="Cro/C1-type_HTH"/>
</dbReference>
<dbReference type="InterPro" id="IPR010982">
    <property type="entry name" value="Lambda_DNA-bd_dom_sf"/>
</dbReference>
<dbReference type="Gene3D" id="1.10.260.40">
    <property type="entry name" value="lambda repressor-like DNA-binding domains"/>
    <property type="match status" value="1"/>
</dbReference>
<dbReference type="Pfam" id="PF12844">
    <property type="entry name" value="HTH_19"/>
    <property type="match status" value="1"/>
</dbReference>
<dbReference type="EMBL" id="JACCHP010000001">
    <property type="protein sequence ID" value="MBH5396624.1"/>
    <property type="molecule type" value="Genomic_DNA"/>
</dbReference>
<evidence type="ECO:0000259" key="1">
    <source>
        <dbReference type="Pfam" id="PF12844"/>
    </source>
</evidence>
<accession>A0ABS0PHF2</accession>
<organism evidence="2 3">
    <name type="scientific">Bradyrhizobium agreste</name>
    <dbReference type="NCBI Taxonomy" id="2751811"/>
    <lineage>
        <taxon>Bacteria</taxon>
        <taxon>Pseudomonadati</taxon>
        <taxon>Pseudomonadota</taxon>
        <taxon>Alphaproteobacteria</taxon>
        <taxon>Hyphomicrobiales</taxon>
        <taxon>Nitrobacteraceae</taxon>
        <taxon>Bradyrhizobium</taxon>
    </lineage>
</organism>
<reference evidence="2 3" key="1">
    <citation type="submission" date="2020-07" db="EMBL/GenBank/DDBJ databases">
        <title>Bradyrhizobium diversity isolated from nodules of indigenous legumes of Western Australia.</title>
        <authorList>
            <person name="Klepa M.S."/>
        </authorList>
    </citation>
    <scope>NUCLEOTIDE SEQUENCE [LARGE SCALE GENOMIC DNA]</scope>
    <source>
        <strain evidence="2 3">CNPSo 4010</strain>
    </source>
</reference>
<name>A0ABS0PHF2_9BRAD</name>
<dbReference type="GeneID" id="92957247"/>
<protein>
    <submittedName>
        <fullName evidence="2">Helix-turn-helix transcriptional regulator</fullName>
    </submittedName>
</protein>
<evidence type="ECO:0000313" key="3">
    <source>
        <dbReference type="Proteomes" id="UP000807370"/>
    </source>
</evidence>
<feature type="domain" description="HTH cro/C1-type" evidence="1">
    <location>
        <begin position="54"/>
        <end position="117"/>
    </location>
</feature>
<gene>
    <name evidence="2" type="ORF">HZZ13_02270</name>
</gene>